<dbReference type="AlphaFoldDB" id="A0A818C8G1"/>
<dbReference type="Pfam" id="PF04564">
    <property type="entry name" value="U-box"/>
    <property type="match status" value="1"/>
</dbReference>
<dbReference type="GO" id="GO:0004842">
    <property type="term" value="F:ubiquitin-protein transferase activity"/>
    <property type="evidence" value="ECO:0007669"/>
    <property type="project" value="InterPro"/>
</dbReference>
<dbReference type="SUPFAM" id="SSF57850">
    <property type="entry name" value="RING/U-box"/>
    <property type="match status" value="1"/>
</dbReference>
<dbReference type="InterPro" id="IPR003613">
    <property type="entry name" value="Ubox_domain"/>
</dbReference>
<proteinExistence type="predicted"/>
<dbReference type="InterPro" id="IPR013083">
    <property type="entry name" value="Znf_RING/FYVE/PHD"/>
</dbReference>
<feature type="domain" description="U-box" evidence="1">
    <location>
        <begin position="17"/>
        <end position="68"/>
    </location>
</feature>
<dbReference type="SMART" id="SM00504">
    <property type="entry name" value="Ubox"/>
    <property type="match status" value="1"/>
</dbReference>
<comment type="caution">
    <text evidence="2">The sequence shown here is derived from an EMBL/GenBank/DDBJ whole genome shotgun (WGS) entry which is preliminary data.</text>
</comment>
<accession>A0A818C8G1</accession>
<organism evidence="2 3">
    <name type="scientific">Rotaria socialis</name>
    <dbReference type="NCBI Taxonomy" id="392032"/>
    <lineage>
        <taxon>Eukaryota</taxon>
        <taxon>Metazoa</taxon>
        <taxon>Spiralia</taxon>
        <taxon>Gnathifera</taxon>
        <taxon>Rotifera</taxon>
        <taxon>Eurotatoria</taxon>
        <taxon>Bdelloidea</taxon>
        <taxon>Philodinida</taxon>
        <taxon>Philodinidae</taxon>
        <taxon>Rotaria</taxon>
    </lineage>
</organism>
<name>A0A818C8G1_9BILA</name>
<sequence>MKLVFIFMDPLSSSTVESSKDLICSITLQIFRDPALVGDGHIYERGAIVRWVAERGISLLTREPLNIN</sequence>
<dbReference type="PROSITE" id="PS51698">
    <property type="entry name" value="U_BOX"/>
    <property type="match status" value="1"/>
</dbReference>
<dbReference type="Proteomes" id="UP000663833">
    <property type="component" value="Unassembled WGS sequence"/>
</dbReference>
<dbReference type="EMBL" id="CAJNYD010002557">
    <property type="protein sequence ID" value="CAF3428771.1"/>
    <property type="molecule type" value="Genomic_DNA"/>
</dbReference>
<gene>
    <name evidence="2" type="ORF">LUA448_LOCUS20145</name>
</gene>
<reference evidence="2" key="1">
    <citation type="submission" date="2021-02" db="EMBL/GenBank/DDBJ databases">
        <authorList>
            <person name="Nowell W R."/>
        </authorList>
    </citation>
    <scope>NUCLEOTIDE SEQUENCE</scope>
</reference>
<dbReference type="GO" id="GO:0016567">
    <property type="term" value="P:protein ubiquitination"/>
    <property type="evidence" value="ECO:0007669"/>
    <property type="project" value="InterPro"/>
</dbReference>
<evidence type="ECO:0000313" key="3">
    <source>
        <dbReference type="Proteomes" id="UP000663833"/>
    </source>
</evidence>
<dbReference type="Gene3D" id="3.30.40.10">
    <property type="entry name" value="Zinc/RING finger domain, C3HC4 (zinc finger)"/>
    <property type="match status" value="1"/>
</dbReference>
<protein>
    <recommendedName>
        <fullName evidence="1">U-box domain-containing protein</fullName>
    </recommendedName>
</protein>
<evidence type="ECO:0000313" key="2">
    <source>
        <dbReference type="EMBL" id="CAF3428771.1"/>
    </source>
</evidence>
<evidence type="ECO:0000259" key="1">
    <source>
        <dbReference type="PROSITE" id="PS51698"/>
    </source>
</evidence>